<sequence>MKEVIMKKIILTTFLALGALAGGVGFSNNQSTLSIQANTTYTWGKTKAYPNPKPFYYSGESSVYLWSKYHTTKLHNLKNYPKTTWYLSKSVQMKHNGKSAIYYAVTSGNGKVSGYVWRGYLTKGINPIVTNSTKAAEAAITDLFTGAIHDSQLQTIANKNVSIDSYNDYQSMLDPSEQNRFVSLSIAGPSNSAVSKELIDGELSYKDYVKERITNALTNFDQRNTDEYNLIKGKSLADFNGWKIAVKALPITSAAYGGAFILLIAPAS</sequence>
<gene>
    <name evidence="1" type="ORF">FD14_GL001362</name>
</gene>
<comment type="caution">
    <text evidence="1">The sequence shown here is derived from an EMBL/GenBank/DDBJ whole genome shotgun (WGS) entry which is preliminary data.</text>
</comment>
<proteinExistence type="predicted"/>
<dbReference type="PATRIC" id="fig|1423804.4.peg.1466"/>
<dbReference type="AlphaFoldDB" id="A0A0R2FFW5"/>
<protein>
    <recommendedName>
        <fullName evidence="3">D-alanyl-D-alanine carboxypeptidase</fullName>
    </recommendedName>
</protein>
<keyword evidence="2" id="KW-1185">Reference proteome</keyword>
<organism evidence="1 2">
    <name type="scientific">Secundilactobacillus similis DSM 23365 = JCM 2765</name>
    <dbReference type="NCBI Taxonomy" id="1423804"/>
    <lineage>
        <taxon>Bacteria</taxon>
        <taxon>Bacillati</taxon>
        <taxon>Bacillota</taxon>
        <taxon>Bacilli</taxon>
        <taxon>Lactobacillales</taxon>
        <taxon>Lactobacillaceae</taxon>
        <taxon>Secundilactobacillus</taxon>
    </lineage>
</organism>
<evidence type="ECO:0000313" key="1">
    <source>
        <dbReference type="EMBL" id="KRN26534.1"/>
    </source>
</evidence>
<accession>A0A0R2FFW5</accession>
<name>A0A0R2FFW5_9LACO</name>
<dbReference type="Proteomes" id="UP000051442">
    <property type="component" value="Unassembled WGS sequence"/>
</dbReference>
<reference evidence="1 2" key="1">
    <citation type="journal article" date="2015" name="Genome Announc.">
        <title>Expanding the biotechnology potential of lactobacilli through comparative genomics of 213 strains and associated genera.</title>
        <authorList>
            <person name="Sun Z."/>
            <person name="Harris H.M."/>
            <person name="McCann A."/>
            <person name="Guo C."/>
            <person name="Argimon S."/>
            <person name="Zhang W."/>
            <person name="Yang X."/>
            <person name="Jeffery I.B."/>
            <person name="Cooney J.C."/>
            <person name="Kagawa T.F."/>
            <person name="Liu W."/>
            <person name="Song Y."/>
            <person name="Salvetti E."/>
            <person name="Wrobel A."/>
            <person name="Rasinkangas P."/>
            <person name="Parkhill J."/>
            <person name="Rea M.C."/>
            <person name="O'Sullivan O."/>
            <person name="Ritari J."/>
            <person name="Douillard F.P."/>
            <person name="Paul Ross R."/>
            <person name="Yang R."/>
            <person name="Briner A.E."/>
            <person name="Felis G.E."/>
            <person name="de Vos W.M."/>
            <person name="Barrangou R."/>
            <person name="Klaenhammer T.R."/>
            <person name="Caufield P.W."/>
            <person name="Cui Y."/>
            <person name="Zhang H."/>
            <person name="O'Toole P.W."/>
        </authorList>
    </citation>
    <scope>NUCLEOTIDE SEQUENCE [LARGE SCALE GENOMIC DNA]</scope>
    <source>
        <strain evidence="1 2">DSM 23365</strain>
    </source>
</reference>
<evidence type="ECO:0000313" key="2">
    <source>
        <dbReference type="Proteomes" id="UP000051442"/>
    </source>
</evidence>
<dbReference type="STRING" id="1423804.FD14_GL001362"/>
<evidence type="ECO:0008006" key="3">
    <source>
        <dbReference type="Google" id="ProtNLM"/>
    </source>
</evidence>
<dbReference type="EMBL" id="AYZM01000020">
    <property type="protein sequence ID" value="KRN26534.1"/>
    <property type="molecule type" value="Genomic_DNA"/>
</dbReference>